<feature type="region of interest" description="Disordered" evidence="1">
    <location>
        <begin position="368"/>
        <end position="455"/>
    </location>
</feature>
<dbReference type="OrthoDB" id="4851482at2759"/>
<feature type="compositionally biased region" description="Basic residues" evidence="1">
    <location>
        <begin position="547"/>
        <end position="557"/>
    </location>
</feature>
<sequence>MRYHTMFDHSEFGGLATDILCPSSSPIRDSEEEHSSLDEFLHDDFEERIFQGIGEFLSRDEPTTQTPTSNHGVYDEQVAEHPPEMPPTPNRSESQDGQNTEVTFGATPAPTEITQFELEEPRAESACTAHDTAYHPTPSDSETEDIYLEPIPQKCAYSRGQQLPSAVPMVSSSDPRSYDPRGAIRTQYENSPVLPVKRPQTNTAGVDLIYRSSREAEQAMQEHLNHHATDDYTVPQTDTEKAEHVAMMFLAIIDTSRVPEPEEGTRKPQAIKSFEEGKYLDWQIQMVCWRILDQCILRQRSGPLVPPWQRTRKPKDFDYFRQRFEVLCEALRCEKQLCKRLMAAYLIDDFVDDPTSYVKRIQQNKSLNDKKKDQIKLGRAAQAASASNTLRRGAGRKRKAPEDATGQAQPAKKRGRRPKLQDGLQFVEQLPSIPGQGDTFPLDPALSALPQEEPSEEWDEWVNYSTQLAGHPTAVFNPAQVASGDHYQPHQFLDSTVNYQPTIRQFLEDPYSEPSNNLPYPSHHAPHQQEASTVSPSVEEEDWKTNPSRKRRRSAKG</sequence>
<evidence type="ECO:0000256" key="1">
    <source>
        <dbReference type="SAM" id="MobiDB-lite"/>
    </source>
</evidence>
<feature type="compositionally biased region" description="Polar residues" evidence="1">
    <location>
        <begin position="90"/>
        <end position="102"/>
    </location>
</feature>
<feature type="region of interest" description="Disordered" evidence="1">
    <location>
        <begin position="509"/>
        <end position="557"/>
    </location>
</feature>
<accession>A0A9P8IIG7</accession>
<name>A0A9P8IIG7_9PEZI</name>
<proteinExistence type="predicted"/>
<keyword evidence="3" id="KW-1185">Reference proteome</keyword>
<organism evidence="2 3">
    <name type="scientific">Glutinoglossum americanum</name>
    <dbReference type="NCBI Taxonomy" id="1670608"/>
    <lineage>
        <taxon>Eukaryota</taxon>
        <taxon>Fungi</taxon>
        <taxon>Dikarya</taxon>
        <taxon>Ascomycota</taxon>
        <taxon>Pezizomycotina</taxon>
        <taxon>Geoglossomycetes</taxon>
        <taxon>Geoglossales</taxon>
        <taxon>Geoglossaceae</taxon>
        <taxon>Glutinoglossum</taxon>
    </lineage>
</organism>
<comment type="caution">
    <text evidence="2">The sequence shown here is derived from an EMBL/GenBank/DDBJ whole genome shotgun (WGS) entry which is preliminary data.</text>
</comment>
<protein>
    <submittedName>
        <fullName evidence="2">Uncharacterized protein</fullName>
    </submittedName>
</protein>
<dbReference type="EMBL" id="JAGHQL010000002">
    <property type="protein sequence ID" value="KAH0547662.1"/>
    <property type="molecule type" value="Genomic_DNA"/>
</dbReference>
<feature type="region of interest" description="Disordered" evidence="1">
    <location>
        <begin position="56"/>
        <end position="102"/>
    </location>
</feature>
<gene>
    <name evidence="2" type="ORF">FGG08_000151</name>
</gene>
<evidence type="ECO:0000313" key="3">
    <source>
        <dbReference type="Proteomes" id="UP000698800"/>
    </source>
</evidence>
<evidence type="ECO:0000313" key="2">
    <source>
        <dbReference type="EMBL" id="KAH0547662.1"/>
    </source>
</evidence>
<dbReference type="Proteomes" id="UP000698800">
    <property type="component" value="Unassembled WGS sequence"/>
</dbReference>
<dbReference type="AlphaFoldDB" id="A0A9P8IIG7"/>
<reference evidence="2" key="1">
    <citation type="submission" date="2021-03" db="EMBL/GenBank/DDBJ databases">
        <title>Comparative genomics and phylogenomic investigation of the class Geoglossomycetes provide insights into ecological specialization and systematics.</title>
        <authorList>
            <person name="Melie T."/>
            <person name="Pirro S."/>
            <person name="Miller A.N."/>
            <person name="Quandt A."/>
        </authorList>
    </citation>
    <scope>NUCLEOTIDE SEQUENCE</scope>
    <source>
        <strain evidence="2">GBOQ0MN5Z8</strain>
    </source>
</reference>